<keyword evidence="1" id="KW-0812">Transmembrane</keyword>
<dbReference type="AlphaFoldDB" id="A0A4V3W7T0"/>
<evidence type="ECO:0000313" key="3">
    <source>
        <dbReference type="Proteomes" id="UP000307507"/>
    </source>
</evidence>
<comment type="caution">
    <text evidence="2">The sequence shown here is derived from an EMBL/GenBank/DDBJ whole genome shotgun (WGS) entry which is preliminary data.</text>
</comment>
<protein>
    <submittedName>
        <fullName evidence="2">Uncharacterized protein</fullName>
    </submittedName>
</protein>
<accession>A0A4V3W7T0</accession>
<reference evidence="2 3" key="1">
    <citation type="submission" date="2019-04" db="EMBL/GenBank/DDBJ databases">
        <title>Flavobacterium sp. nov. isolated from construction timber.</title>
        <authorList>
            <person name="Lin S.-Y."/>
            <person name="Chang C.-T."/>
            <person name="Young C.-C."/>
        </authorList>
    </citation>
    <scope>NUCLEOTIDE SEQUENCE [LARGE SCALE GENOMIC DNA]</scope>
    <source>
        <strain evidence="2 3">CC-CTC003</strain>
    </source>
</reference>
<dbReference type="Proteomes" id="UP000307507">
    <property type="component" value="Unassembled WGS sequence"/>
</dbReference>
<dbReference type="EMBL" id="SSNZ01000008">
    <property type="protein sequence ID" value="THF48542.1"/>
    <property type="molecule type" value="Genomic_DNA"/>
</dbReference>
<feature type="transmembrane region" description="Helical" evidence="1">
    <location>
        <begin position="16"/>
        <end position="33"/>
    </location>
</feature>
<sequence>MTMKNNVLAYIKQNKWPLLLGVIIYVVYLQFVIGGNRICDCATVEKYGTSESRTHHVNRFYHK</sequence>
<organism evidence="2 3">
    <name type="scientific">Flavobacterium supellecticarium</name>
    <dbReference type="NCBI Taxonomy" id="2565924"/>
    <lineage>
        <taxon>Bacteria</taxon>
        <taxon>Pseudomonadati</taxon>
        <taxon>Bacteroidota</taxon>
        <taxon>Flavobacteriia</taxon>
        <taxon>Flavobacteriales</taxon>
        <taxon>Flavobacteriaceae</taxon>
        <taxon>Flavobacterium</taxon>
    </lineage>
</organism>
<evidence type="ECO:0000313" key="2">
    <source>
        <dbReference type="EMBL" id="THF48542.1"/>
    </source>
</evidence>
<evidence type="ECO:0000256" key="1">
    <source>
        <dbReference type="SAM" id="Phobius"/>
    </source>
</evidence>
<keyword evidence="1" id="KW-0472">Membrane</keyword>
<gene>
    <name evidence="2" type="ORF">E6C50_14765</name>
</gene>
<keyword evidence="3" id="KW-1185">Reference proteome</keyword>
<dbReference type="OrthoDB" id="677125at2"/>
<name>A0A4V3W7T0_9FLAO</name>
<keyword evidence="1" id="KW-1133">Transmembrane helix</keyword>
<proteinExistence type="predicted"/>